<feature type="compositionally biased region" description="Low complexity" evidence="1">
    <location>
        <begin position="181"/>
        <end position="209"/>
    </location>
</feature>
<feature type="compositionally biased region" description="Pro residues" evidence="1">
    <location>
        <begin position="287"/>
        <end position="308"/>
    </location>
</feature>
<feature type="signal peptide" evidence="3">
    <location>
        <begin position="1"/>
        <end position="36"/>
    </location>
</feature>
<keyword evidence="2" id="KW-0472">Membrane</keyword>
<proteinExistence type="predicted"/>
<keyword evidence="2" id="KW-0812">Transmembrane</keyword>
<evidence type="ECO:0000256" key="2">
    <source>
        <dbReference type="SAM" id="Phobius"/>
    </source>
</evidence>
<name>A0AAE0K9S2_9PEZI</name>
<protein>
    <submittedName>
        <fullName evidence="4">Uncharacterized protein</fullName>
    </submittedName>
</protein>
<feature type="transmembrane region" description="Helical" evidence="2">
    <location>
        <begin position="223"/>
        <end position="246"/>
    </location>
</feature>
<keyword evidence="2" id="KW-1133">Transmembrane helix</keyword>
<evidence type="ECO:0000256" key="1">
    <source>
        <dbReference type="SAM" id="MobiDB-lite"/>
    </source>
</evidence>
<dbReference type="AlphaFoldDB" id="A0AAE0K9S2"/>
<dbReference type="EMBL" id="JAULSW010000008">
    <property type="protein sequence ID" value="KAK3372172.1"/>
    <property type="molecule type" value="Genomic_DNA"/>
</dbReference>
<feature type="region of interest" description="Disordered" evidence="1">
    <location>
        <begin position="253"/>
        <end position="359"/>
    </location>
</feature>
<organism evidence="4 5">
    <name type="scientific">Podospora didyma</name>
    <dbReference type="NCBI Taxonomy" id="330526"/>
    <lineage>
        <taxon>Eukaryota</taxon>
        <taxon>Fungi</taxon>
        <taxon>Dikarya</taxon>
        <taxon>Ascomycota</taxon>
        <taxon>Pezizomycotina</taxon>
        <taxon>Sordariomycetes</taxon>
        <taxon>Sordariomycetidae</taxon>
        <taxon>Sordariales</taxon>
        <taxon>Podosporaceae</taxon>
        <taxon>Podospora</taxon>
    </lineage>
</organism>
<dbReference type="Proteomes" id="UP001285441">
    <property type="component" value="Unassembled WGS sequence"/>
</dbReference>
<evidence type="ECO:0000313" key="5">
    <source>
        <dbReference type="Proteomes" id="UP001285441"/>
    </source>
</evidence>
<evidence type="ECO:0000256" key="3">
    <source>
        <dbReference type="SAM" id="SignalP"/>
    </source>
</evidence>
<gene>
    <name evidence="4" type="ORF">B0H63DRAFT_483995</name>
</gene>
<reference evidence="4" key="1">
    <citation type="journal article" date="2023" name="Mol. Phylogenet. Evol.">
        <title>Genome-scale phylogeny and comparative genomics of the fungal order Sordariales.</title>
        <authorList>
            <person name="Hensen N."/>
            <person name="Bonometti L."/>
            <person name="Westerberg I."/>
            <person name="Brannstrom I.O."/>
            <person name="Guillou S."/>
            <person name="Cros-Aarteil S."/>
            <person name="Calhoun S."/>
            <person name="Haridas S."/>
            <person name="Kuo A."/>
            <person name="Mondo S."/>
            <person name="Pangilinan J."/>
            <person name="Riley R."/>
            <person name="LaButti K."/>
            <person name="Andreopoulos B."/>
            <person name="Lipzen A."/>
            <person name="Chen C."/>
            <person name="Yan M."/>
            <person name="Daum C."/>
            <person name="Ng V."/>
            <person name="Clum A."/>
            <person name="Steindorff A."/>
            <person name="Ohm R.A."/>
            <person name="Martin F."/>
            <person name="Silar P."/>
            <person name="Natvig D.O."/>
            <person name="Lalanne C."/>
            <person name="Gautier V."/>
            <person name="Ament-Velasquez S.L."/>
            <person name="Kruys A."/>
            <person name="Hutchinson M.I."/>
            <person name="Powell A.J."/>
            <person name="Barry K."/>
            <person name="Miller A.N."/>
            <person name="Grigoriev I.V."/>
            <person name="Debuchy R."/>
            <person name="Gladieux P."/>
            <person name="Hiltunen Thoren M."/>
            <person name="Johannesson H."/>
        </authorList>
    </citation>
    <scope>NUCLEOTIDE SEQUENCE</scope>
    <source>
        <strain evidence="4">CBS 232.78</strain>
    </source>
</reference>
<keyword evidence="3" id="KW-0732">Signal</keyword>
<feature type="chain" id="PRO_5042121307" evidence="3">
    <location>
        <begin position="37"/>
        <end position="359"/>
    </location>
</feature>
<keyword evidence="5" id="KW-1185">Reference proteome</keyword>
<evidence type="ECO:0000313" key="4">
    <source>
        <dbReference type="EMBL" id="KAK3372172.1"/>
    </source>
</evidence>
<comment type="caution">
    <text evidence="4">The sequence shown here is derived from an EMBL/GenBank/DDBJ whole genome shotgun (WGS) entry which is preliminary data.</text>
</comment>
<reference evidence="4" key="2">
    <citation type="submission" date="2023-06" db="EMBL/GenBank/DDBJ databases">
        <authorList>
            <consortium name="Lawrence Berkeley National Laboratory"/>
            <person name="Haridas S."/>
            <person name="Hensen N."/>
            <person name="Bonometti L."/>
            <person name="Westerberg I."/>
            <person name="Brannstrom I.O."/>
            <person name="Guillou S."/>
            <person name="Cros-Aarteil S."/>
            <person name="Calhoun S."/>
            <person name="Kuo A."/>
            <person name="Mondo S."/>
            <person name="Pangilinan J."/>
            <person name="Riley R."/>
            <person name="LaButti K."/>
            <person name="Andreopoulos B."/>
            <person name="Lipzen A."/>
            <person name="Chen C."/>
            <person name="Yanf M."/>
            <person name="Daum C."/>
            <person name="Ng V."/>
            <person name="Clum A."/>
            <person name="Steindorff A."/>
            <person name="Ohm R."/>
            <person name="Martin F."/>
            <person name="Silar P."/>
            <person name="Natvig D."/>
            <person name="Lalanne C."/>
            <person name="Gautier V."/>
            <person name="Ament-velasquez S.L."/>
            <person name="Kruys A."/>
            <person name="Hutchinson M.I."/>
            <person name="Powell A.J."/>
            <person name="Barry K."/>
            <person name="Miller A.N."/>
            <person name="Grigoriev I.V."/>
            <person name="Debuchy R."/>
            <person name="Gladieux P."/>
            <person name="Thoren M.H."/>
            <person name="Johannesson H."/>
        </authorList>
    </citation>
    <scope>NUCLEOTIDE SEQUENCE</scope>
    <source>
        <strain evidence="4">CBS 232.78</strain>
    </source>
</reference>
<sequence length="359" mass="36943">MMMPHIRASPPGSTTPVSMQRWLALAAVAVPSLAAAAEVTNGPFAKQTIWSEGAYITAAKCAAGCLVYNGIYSCWNKGIFYDLGVALECGYCDQINGCYCDANRASSATSYITSCVKKACSGGGMADWDKQVTSMLGLYDGYCATANVPQSSASFVLPTTGGTKAAPTAAAAAGGGGGNTGTNTTPGATPDPNAAKQTDASSSAATGGASKEEDKKGLSQSDIVALAASLGVGIPSLIIAAITLCVQLKKRKRQRAADETSTLVGIPSKPSSLHDLGGHPPTTGTPNPTPPLPQGGPYGQYPPPPEPRPYAGNAHGVNTPDLYQEQQPFVPPPNHDERGNGGYGRGVEAYPLQQRNFRY</sequence>
<accession>A0AAE0K9S2</accession>
<feature type="region of interest" description="Disordered" evidence="1">
    <location>
        <begin position="168"/>
        <end position="217"/>
    </location>
</feature>